<gene>
    <name evidence="7" type="ORF">VSU01S_27980</name>
</gene>
<comment type="subcellular location">
    <subcellularLocation>
        <location evidence="1">Membrane</location>
        <topology evidence="1">Multi-pass membrane protein</topology>
    </subcellularLocation>
</comment>
<dbReference type="EMBL" id="BJXK01000011">
    <property type="protein sequence ID" value="GEM80553.1"/>
    <property type="molecule type" value="Genomic_DNA"/>
</dbReference>
<proteinExistence type="inferred from homology"/>
<keyword evidence="4 6" id="KW-1133">Transmembrane helix</keyword>
<dbReference type="InterPro" id="IPR005496">
    <property type="entry name" value="Integral_membrane_TerC"/>
</dbReference>
<dbReference type="RefSeq" id="WP_119010161.1">
    <property type="nucleotide sequence ID" value="NZ_BJXK01000011.1"/>
</dbReference>
<keyword evidence="8" id="KW-1185">Reference proteome</keyword>
<comment type="caution">
    <text evidence="7">The sequence shown here is derived from an EMBL/GenBank/DDBJ whole genome shotgun (WGS) entry which is preliminary data.</text>
</comment>
<dbReference type="PANTHER" id="PTHR30238:SF0">
    <property type="entry name" value="THYLAKOID MEMBRANE PROTEIN TERC, CHLOROPLASTIC"/>
    <property type="match status" value="1"/>
</dbReference>
<feature type="transmembrane region" description="Helical" evidence="6">
    <location>
        <begin position="20"/>
        <end position="39"/>
    </location>
</feature>
<feature type="transmembrane region" description="Helical" evidence="6">
    <location>
        <begin position="93"/>
        <end position="114"/>
    </location>
</feature>
<evidence type="ECO:0000313" key="7">
    <source>
        <dbReference type="EMBL" id="GEM80553.1"/>
    </source>
</evidence>
<organism evidence="7 8">
    <name type="scientific">Vibrio superstes NBRC 103154</name>
    <dbReference type="NCBI Taxonomy" id="1219062"/>
    <lineage>
        <taxon>Bacteria</taxon>
        <taxon>Pseudomonadati</taxon>
        <taxon>Pseudomonadota</taxon>
        <taxon>Gammaproteobacteria</taxon>
        <taxon>Vibrionales</taxon>
        <taxon>Vibrionaceae</taxon>
        <taxon>Vibrio</taxon>
    </lineage>
</organism>
<protein>
    <submittedName>
        <fullName evidence="7">Membrane protein</fullName>
    </submittedName>
</protein>
<sequence length="332" mass="37013">MSPIENTTQLSSSVPMQESLIMYGVFGLLTLVLVALDIYQTRGGAVSMKKALGWSIFWFVLAFVFAASIYFFWDVYAPHSVYSANKATVAFLTGYLLEKSLSVDNLFVFAIIFSQYKVPEHLRPRALLWGVIGALVLRAVMIVIGAKLLAEYHWVLYLFAAFLIWTGIQLARDKGEEEEVNPYPEQFIRKLLPVSDDYQGNSLIFKQAGKWIATPMLIVVGVIAVMDVMFALDSIPAIFAVTQQPFLVLAANVFALLGLRSLYFVLQAMLDKFVYLKPALSIIMIFIGIKMVLVGTEYAIATTWSLGFLVTIMSSAVVASMYKNRISELSNS</sequence>
<dbReference type="NCBIfam" id="TIGR03718">
    <property type="entry name" value="R_switched_Alx"/>
    <property type="match status" value="1"/>
</dbReference>
<dbReference type="AlphaFoldDB" id="A0A511QT65"/>
<evidence type="ECO:0000313" key="8">
    <source>
        <dbReference type="Proteomes" id="UP000321113"/>
    </source>
</evidence>
<feature type="transmembrane region" description="Helical" evidence="6">
    <location>
        <begin position="152"/>
        <end position="171"/>
    </location>
</feature>
<feature type="transmembrane region" description="Helical" evidence="6">
    <location>
        <begin position="273"/>
        <end position="293"/>
    </location>
</feature>
<comment type="similarity">
    <text evidence="2">Belongs to the TerC family.</text>
</comment>
<dbReference type="Proteomes" id="UP000321113">
    <property type="component" value="Unassembled WGS sequence"/>
</dbReference>
<name>A0A511QT65_9VIBR</name>
<feature type="transmembrane region" description="Helical" evidence="6">
    <location>
        <begin position="299"/>
        <end position="322"/>
    </location>
</feature>
<dbReference type="GO" id="GO:0016020">
    <property type="term" value="C:membrane"/>
    <property type="evidence" value="ECO:0007669"/>
    <property type="project" value="UniProtKB-SubCell"/>
</dbReference>
<keyword evidence="5 6" id="KW-0472">Membrane</keyword>
<evidence type="ECO:0000256" key="4">
    <source>
        <dbReference type="ARBA" id="ARBA00022989"/>
    </source>
</evidence>
<evidence type="ECO:0000256" key="6">
    <source>
        <dbReference type="SAM" id="Phobius"/>
    </source>
</evidence>
<evidence type="ECO:0000256" key="5">
    <source>
        <dbReference type="ARBA" id="ARBA00023136"/>
    </source>
</evidence>
<feature type="transmembrane region" description="Helical" evidence="6">
    <location>
        <begin position="244"/>
        <end position="266"/>
    </location>
</feature>
<evidence type="ECO:0000256" key="3">
    <source>
        <dbReference type="ARBA" id="ARBA00022692"/>
    </source>
</evidence>
<evidence type="ECO:0000256" key="1">
    <source>
        <dbReference type="ARBA" id="ARBA00004141"/>
    </source>
</evidence>
<reference evidence="7 8" key="1">
    <citation type="submission" date="2019-07" db="EMBL/GenBank/DDBJ databases">
        <title>Whole genome shotgun sequence of Vibrio superstes NBRC 103154.</title>
        <authorList>
            <person name="Hosoyama A."/>
            <person name="Uohara A."/>
            <person name="Ohji S."/>
            <person name="Ichikawa N."/>
        </authorList>
    </citation>
    <scope>NUCLEOTIDE SEQUENCE [LARGE SCALE GENOMIC DNA]</scope>
    <source>
        <strain evidence="7 8">NBRC 103154</strain>
    </source>
</reference>
<feature type="transmembrane region" description="Helical" evidence="6">
    <location>
        <begin position="51"/>
        <end position="73"/>
    </location>
</feature>
<feature type="transmembrane region" description="Helical" evidence="6">
    <location>
        <begin position="126"/>
        <end position="146"/>
    </location>
</feature>
<dbReference type="InterPro" id="IPR022369">
    <property type="entry name" value="Integral_membrane_TerC_rswitch"/>
</dbReference>
<accession>A0A511QT65</accession>
<feature type="transmembrane region" description="Helical" evidence="6">
    <location>
        <begin position="211"/>
        <end position="232"/>
    </location>
</feature>
<dbReference type="PANTHER" id="PTHR30238">
    <property type="entry name" value="MEMBRANE BOUND PREDICTED REDOX MODULATOR"/>
    <property type="match status" value="1"/>
</dbReference>
<keyword evidence="3 6" id="KW-0812">Transmembrane</keyword>
<evidence type="ECO:0000256" key="2">
    <source>
        <dbReference type="ARBA" id="ARBA00007511"/>
    </source>
</evidence>
<dbReference type="OrthoDB" id="9783692at2"/>
<dbReference type="Pfam" id="PF03741">
    <property type="entry name" value="TerC"/>
    <property type="match status" value="1"/>
</dbReference>